<evidence type="ECO:0000313" key="12">
    <source>
        <dbReference type="EMBL" id="KAI3434865.1"/>
    </source>
</evidence>
<dbReference type="InterPro" id="IPR026028">
    <property type="entry name" value="V-type_ATPase_116kDa_su_euka"/>
</dbReference>
<dbReference type="EMBL" id="SIDB01000003">
    <property type="protein sequence ID" value="KAI3434865.1"/>
    <property type="molecule type" value="Genomic_DNA"/>
</dbReference>
<feature type="transmembrane region" description="Helical" evidence="9">
    <location>
        <begin position="590"/>
        <end position="609"/>
    </location>
</feature>
<dbReference type="GO" id="GO:0046961">
    <property type="term" value="F:proton-transporting ATPase activity, rotational mechanism"/>
    <property type="evidence" value="ECO:0007669"/>
    <property type="project" value="InterPro"/>
</dbReference>
<comment type="similarity">
    <text evidence="2 9">Belongs to the V-ATPase 116 kDa subunit family.</text>
</comment>
<dbReference type="PIRSF" id="PIRSF001293">
    <property type="entry name" value="ATP6V0A1"/>
    <property type="match status" value="1"/>
</dbReference>
<feature type="region of interest" description="Disordered" evidence="11">
    <location>
        <begin position="705"/>
        <end position="731"/>
    </location>
</feature>
<gene>
    <name evidence="12" type="ORF">D9Q98_002919</name>
</gene>
<feature type="transmembrane region" description="Helical" evidence="9">
    <location>
        <begin position="411"/>
        <end position="435"/>
    </location>
</feature>
<dbReference type="Pfam" id="PF01496">
    <property type="entry name" value="V_ATPase_I"/>
    <property type="match status" value="1"/>
</dbReference>
<dbReference type="PANTHER" id="PTHR11629:SF63">
    <property type="entry name" value="V-TYPE PROTON ATPASE SUBUNIT A"/>
    <property type="match status" value="1"/>
</dbReference>
<reference evidence="12" key="1">
    <citation type="journal article" date="2019" name="Plant J.">
        <title>Chlorella vulgaris genome assembly and annotation reveals the molecular basis for metabolic acclimation to high light conditions.</title>
        <authorList>
            <person name="Cecchin M."/>
            <person name="Marcolungo L."/>
            <person name="Rossato M."/>
            <person name="Girolomoni L."/>
            <person name="Cosentino E."/>
            <person name="Cuine S."/>
            <person name="Li-Beisson Y."/>
            <person name="Delledonne M."/>
            <person name="Ballottari M."/>
        </authorList>
    </citation>
    <scope>NUCLEOTIDE SEQUENCE</scope>
    <source>
        <strain evidence="12">211/11P</strain>
    </source>
</reference>
<dbReference type="GO" id="GO:0007035">
    <property type="term" value="P:vacuolar acidification"/>
    <property type="evidence" value="ECO:0007669"/>
    <property type="project" value="TreeGrafter"/>
</dbReference>
<feature type="transmembrane region" description="Helical" evidence="9">
    <location>
        <begin position="552"/>
        <end position="570"/>
    </location>
</feature>
<proteinExistence type="inferred from homology"/>
<organism evidence="12 13">
    <name type="scientific">Chlorella vulgaris</name>
    <name type="common">Green alga</name>
    <dbReference type="NCBI Taxonomy" id="3077"/>
    <lineage>
        <taxon>Eukaryota</taxon>
        <taxon>Viridiplantae</taxon>
        <taxon>Chlorophyta</taxon>
        <taxon>core chlorophytes</taxon>
        <taxon>Trebouxiophyceae</taxon>
        <taxon>Chlorellales</taxon>
        <taxon>Chlorellaceae</taxon>
        <taxon>Chlorella clade</taxon>
        <taxon>Chlorella</taxon>
    </lineage>
</organism>
<evidence type="ECO:0000256" key="4">
    <source>
        <dbReference type="ARBA" id="ARBA00022692"/>
    </source>
</evidence>
<dbReference type="GO" id="GO:0051117">
    <property type="term" value="F:ATPase binding"/>
    <property type="evidence" value="ECO:0007669"/>
    <property type="project" value="TreeGrafter"/>
</dbReference>
<feature type="coiled-coil region" evidence="10">
    <location>
        <begin position="83"/>
        <end position="117"/>
    </location>
</feature>
<evidence type="ECO:0000256" key="3">
    <source>
        <dbReference type="ARBA" id="ARBA00022448"/>
    </source>
</evidence>
<evidence type="ECO:0000256" key="5">
    <source>
        <dbReference type="ARBA" id="ARBA00022781"/>
    </source>
</evidence>
<dbReference type="OrthoDB" id="10264220at2759"/>
<dbReference type="PANTHER" id="PTHR11629">
    <property type="entry name" value="VACUOLAR PROTON ATPASES"/>
    <property type="match status" value="1"/>
</dbReference>
<keyword evidence="7 9" id="KW-0406">Ion transport</keyword>
<evidence type="ECO:0000256" key="10">
    <source>
        <dbReference type="SAM" id="Coils"/>
    </source>
</evidence>
<dbReference type="AlphaFoldDB" id="A0A9D4TVM0"/>
<name>A0A9D4TVM0_CHLVU</name>
<dbReference type="GO" id="GO:0000220">
    <property type="term" value="C:vacuolar proton-transporting V-type ATPase, V0 domain"/>
    <property type="evidence" value="ECO:0007669"/>
    <property type="project" value="InterPro"/>
</dbReference>
<evidence type="ECO:0000256" key="7">
    <source>
        <dbReference type="ARBA" id="ARBA00023065"/>
    </source>
</evidence>
<evidence type="ECO:0000313" key="13">
    <source>
        <dbReference type="Proteomes" id="UP001055712"/>
    </source>
</evidence>
<keyword evidence="6 9" id="KW-1133">Transmembrane helix</keyword>
<protein>
    <recommendedName>
        <fullName evidence="9">V-type proton ATPase subunit a</fullName>
    </recommendedName>
</protein>
<accession>A0A9D4TVM0</accession>
<reference evidence="12" key="2">
    <citation type="submission" date="2020-11" db="EMBL/GenBank/DDBJ databases">
        <authorList>
            <person name="Cecchin M."/>
            <person name="Marcolungo L."/>
            <person name="Rossato M."/>
            <person name="Girolomoni L."/>
            <person name="Cosentino E."/>
            <person name="Cuine S."/>
            <person name="Li-Beisson Y."/>
            <person name="Delledonne M."/>
            <person name="Ballottari M."/>
        </authorList>
    </citation>
    <scope>NUCLEOTIDE SEQUENCE</scope>
    <source>
        <strain evidence="12">211/11P</strain>
        <tissue evidence="12">Whole cell</tissue>
    </source>
</reference>
<feature type="transmembrane region" description="Helical" evidence="9">
    <location>
        <begin position="798"/>
        <end position="818"/>
    </location>
</feature>
<comment type="caution">
    <text evidence="12">The sequence shown here is derived from an EMBL/GenBank/DDBJ whole genome shotgun (WGS) entry which is preliminary data.</text>
</comment>
<keyword evidence="3 9" id="KW-0813">Transport</keyword>
<comment type="subcellular location">
    <subcellularLocation>
        <location evidence="1">Membrane</location>
        <topology evidence="1">Multi-pass membrane protein</topology>
    </subcellularLocation>
</comment>
<evidence type="ECO:0000256" key="9">
    <source>
        <dbReference type="RuleBase" id="RU361189"/>
    </source>
</evidence>
<dbReference type="InterPro" id="IPR002490">
    <property type="entry name" value="V-ATPase_116kDa_su"/>
</dbReference>
<dbReference type="Proteomes" id="UP001055712">
    <property type="component" value="Unassembled WGS sequence"/>
</dbReference>
<evidence type="ECO:0000256" key="11">
    <source>
        <dbReference type="SAM" id="MobiDB-lite"/>
    </source>
</evidence>
<feature type="transmembrane region" description="Helical" evidence="9">
    <location>
        <begin position="456"/>
        <end position="473"/>
    </location>
</feature>
<comment type="function">
    <text evidence="9">Essential component of the vacuolar proton pump (V-ATPase), a multimeric enzyme that catalyzes the translocation of protons across the membranes. Required for assembly and activity of the V-ATPase.</text>
</comment>
<evidence type="ECO:0000256" key="2">
    <source>
        <dbReference type="ARBA" id="ARBA00009904"/>
    </source>
</evidence>
<feature type="transmembrane region" description="Helical" evidence="9">
    <location>
        <begin position="645"/>
        <end position="664"/>
    </location>
</feature>
<keyword evidence="10" id="KW-0175">Coiled coil</keyword>
<evidence type="ECO:0000256" key="8">
    <source>
        <dbReference type="ARBA" id="ARBA00023136"/>
    </source>
</evidence>
<keyword evidence="5 9" id="KW-0375">Hydrogen ion transport</keyword>
<sequence length="860" mass="95364">MELFRSEEMQLCQLMIPAEAAHDTVAALGEVGMLQFKDLNAERTAFQRTYANEIKRCDEMARQLRFFTTEVEKAGIPVAPRLSSEGNLDFDALEAKLAQLESELSELNGNSDRLHRSHNELLELQLVLERASSFFEDARSSADRAQRETAAAAFDSATPDIGAPLLESAQAFEPKAVQLGFTAGTVPVEKLAPFERLLFRSTRGNMFLKFTPVGSVADPATGERQEKAVFVVFFAGERARQKILKICEAFAANRYPFPDDLSRQRQMNAEVNGRLRELHTTLEAGDRLREGVLQAIALNLDGWSVQVRREKATYHTLNKLSVDVTRKVLVAEAWVPVAAKGRVRDALRLAALRAASVMGTVFQPMITYEPPPTYHQTSKFTSAFQGIVDAYGIARYREANPGVFTIITFPFLFAVMFGDIGHGILMLMFALLLVLREKKMAKQDLGDILGMMFGGRYIILLMSVFSIYTGFVYNEIFSVVTTFFGRTRFACATDGSLTDPVAMMMDHSLCPSAFKTGLEMQTTGSPFAFGVDPAWHGTRTELQYLNSLKMKMSIVLGVVQMNAGIILSYFNQRYFADTLSTLCEFIPQMIFLNALFGYLCILILLKWATGSTADLYHTLIYMFLNPGDVDCGGACPENKMFPGQAGLQVFLLLAAFVSVPIMLLPKPLILKKRHEKRTQQSASYGLLSPEENAFRFQRYSDEESVGGGEAAAGHTRAPAQTSGAHAGGGHGDGHGEEFDFGEVMVHQMIHTIEFVLGAVSNTASYLRLWALSLAHSQLSAVFYDRVLMGQIQGGGSPFAIVVAFYVFTCATLGVLMVMESLSAFLHALRLHWVEFQNKFYHGDGYQFAPFSFETIDQEPL</sequence>
<keyword evidence="13" id="KW-1185">Reference proteome</keyword>
<evidence type="ECO:0000256" key="1">
    <source>
        <dbReference type="ARBA" id="ARBA00004141"/>
    </source>
</evidence>
<keyword evidence="4 9" id="KW-0812">Transmembrane</keyword>
<evidence type="ECO:0000256" key="6">
    <source>
        <dbReference type="ARBA" id="ARBA00022989"/>
    </source>
</evidence>
<keyword evidence="8 9" id="KW-0472">Membrane</keyword>